<gene>
    <name evidence="1" type="ORF">L1987_83617</name>
</gene>
<organism evidence="1 2">
    <name type="scientific">Smallanthus sonchifolius</name>
    <dbReference type="NCBI Taxonomy" id="185202"/>
    <lineage>
        <taxon>Eukaryota</taxon>
        <taxon>Viridiplantae</taxon>
        <taxon>Streptophyta</taxon>
        <taxon>Embryophyta</taxon>
        <taxon>Tracheophyta</taxon>
        <taxon>Spermatophyta</taxon>
        <taxon>Magnoliopsida</taxon>
        <taxon>eudicotyledons</taxon>
        <taxon>Gunneridae</taxon>
        <taxon>Pentapetalae</taxon>
        <taxon>asterids</taxon>
        <taxon>campanulids</taxon>
        <taxon>Asterales</taxon>
        <taxon>Asteraceae</taxon>
        <taxon>Asteroideae</taxon>
        <taxon>Heliantheae alliance</taxon>
        <taxon>Millerieae</taxon>
        <taxon>Smallanthus</taxon>
    </lineage>
</organism>
<proteinExistence type="predicted"/>
<evidence type="ECO:0000313" key="1">
    <source>
        <dbReference type="EMBL" id="KAI3683117.1"/>
    </source>
</evidence>
<keyword evidence="2" id="KW-1185">Reference proteome</keyword>
<dbReference type="Proteomes" id="UP001056120">
    <property type="component" value="Linkage Group LG28"/>
</dbReference>
<dbReference type="EMBL" id="CM042045">
    <property type="protein sequence ID" value="KAI3683117.1"/>
    <property type="molecule type" value="Genomic_DNA"/>
</dbReference>
<name>A0ACB8YBT4_9ASTR</name>
<accession>A0ACB8YBT4</accession>
<evidence type="ECO:0000313" key="2">
    <source>
        <dbReference type="Proteomes" id="UP001056120"/>
    </source>
</evidence>
<comment type="caution">
    <text evidence="1">The sequence shown here is derived from an EMBL/GenBank/DDBJ whole genome shotgun (WGS) entry which is preliminary data.</text>
</comment>
<protein>
    <submittedName>
        <fullName evidence="1">Uncharacterized protein</fullName>
    </submittedName>
</protein>
<reference evidence="2" key="1">
    <citation type="journal article" date="2022" name="Mol. Ecol. Resour.">
        <title>The genomes of chicory, endive, great burdock and yacon provide insights into Asteraceae palaeo-polyploidization history and plant inulin production.</title>
        <authorList>
            <person name="Fan W."/>
            <person name="Wang S."/>
            <person name="Wang H."/>
            <person name="Wang A."/>
            <person name="Jiang F."/>
            <person name="Liu H."/>
            <person name="Zhao H."/>
            <person name="Xu D."/>
            <person name="Zhang Y."/>
        </authorList>
    </citation>
    <scope>NUCLEOTIDE SEQUENCE [LARGE SCALE GENOMIC DNA]</scope>
    <source>
        <strain evidence="2">cv. Yunnan</strain>
    </source>
</reference>
<reference evidence="1 2" key="2">
    <citation type="journal article" date="2022" name="Mol. Ecol. Resour.">
        <title>The genomes of chicory, endive, great burdock and yacon provide insights into Asteraceae paleo-polyploidization history and plant inulin production.</title>
        <authorList>
            <person name="Fan W."/>
            <person name="Wang S."/>
            <person name="Wang H."/>
            <person name="Wang A."/>
            <person name="Jiang F."/>
            <person name="Liu H."/>
            <person name="Zhao H."/>
            <person name="Xu D."/>
            <person name="Zhang Y."/>
        </authorList>
    </citation>
    <scope>NUCLEOTIDE SEQUENCE [LARGE SCALE GENOMIC DNA]</scope>
    <source>
        <strain evidence="2">cv. Yunnan</strain>
        <tissue evidence="1">Leaves</tissue>
    </source>
</reference>
<sequence length="144" mass="15727">MSSDVVSPGVDATPPPYHLRSASSQTSLEEAGRNSPATDGPPVELLQNNSPFQTPSPFRIASASPRTDTLLPMERMDVTPEGVHKNFLRLRDLMNSYVQEERAKGVKVRLAYEEEPEVTFSLIPPTPFGINVVHEEAVVTSGPN</sequence>